<feature type="transmembrane region" description="Helical" evidence="6">
    <location>
        <begin position="247"/>
        <end position="266"/>
    </location>
</feature>
<dbReference type="InterPro" id="IPR000620">
    <property type="entry name" value="EamA_dom"/>
</dbReference>
<feature type="transmembrane region" description="Helical" evidence="6">
    <location>
        <begin position="217"/>
        <end position="235"/>
    </location>
</feature>
<reference evidence="8 9" key="1">
    <citation type="submission" date="2024-04" db="EMBL/GenBank/DDBJ databases">
        <title>Isolation of an actinomycete strain from pig manure.</title>
        <authorList>
            <person name="Gong T."/>
            <person name="Yu Z."/>
            <person name="An M."/>
            <person name="Wei C."/>
            <person name="Yang W."/>
            <person name="Liu L."/>
        </authorList>
    </citation>
    <scope>NUCLEOTIDE SEQUENCE [LARGE SCALE GENOMIC DNA]</scope>
    <source>
        <strain evidence="8 9">ZF39</strain>
    </source>
</reference>
<feature type="domain" description="EamA" evidence="7">
    <location>
        <begin position="153"/>
        <end position="286"/>
    </location>
</feature>
<feature type="transmembrane region" description="Helical" evidence="6">
    <location>
        <begin position="12"/>
        <end position="32"/>
    </location>
</feature>
<dbReference type="Proteomes" id="UP001442841">
    <property type="component" value="Chromosome"/>
</dbReference>
<protein>
    <submittedName>
        <fullName evidence="8">EamA family transporter</fullName>
    </submittedName>
</protein>
<dbReference type="InterPro" id="IPR037185">
    <property type="entry name" value="EmrE-like"/>
</dbReference>
<gene>
    <name evidence="8" type="ORF">AADG42_06545</name>
</gene>
<feature type="transmembrane region" description="Helical" evidence="6">
    <location>
        <begin position="99"/>
        <end position="120"/>
    </location>
</feature>
<name>A0ABZ3FNI3_9ACTN</name>
<keyword evidence="5 6" id="KW-0472">Membrane</keyword>
<proteinExistence type="inferred from homology"/>
<evidence type="ECO:0000313" key="8">
    <source>
        <dbReference type="EMBL" id="XAN06972.1"/>
    </source>
</evidence>
<evidence type="ECO:0000256" key="5">
    <source>
        <dbReference type="ARBA" id="ARBA00023136"/>
    </source>
</evidence>
<feature type="transmembrane region" description="Helical" evidence="6">
    <location>
        <begin position="44"/>
        <end position="62"/>
    </location>
</feature>
<evidence type="ECO:0000256" key="6">
    <source>
        <dbReference type="SAM" id="Phobius"/>
    </source>
</evidence>
<dbReference type="PANTHER" id="PTHR32322:SF2">
    <property type="entry name" value="EAMA DOMAIN-CONTAINING PROTEIN"/>
    <property type="match status" value="1"/>
</dbReference>
<dbReference type="Pfam" id="PF00892">
    <property type="entry name" value="EamA"/>
    <property type="match status" value="2"/>
</dbReference>
<dbReference type="InterPro" id="IPR050638">
    <property type="entry name" value="AA-Vitamin_Transporters"/>
</dbReference>
<dbReference type="PANTHER" id="PTHR32322">
    <property type="entry name" value="INNER MEMBRANE TRANSPORTER"/>
    <property type="match status" value="1"/>
</dbReference>
<keyword evidence="3 6" id="KW-0812">Transmembrane</keyword>
<feature type="transmembrane region" description="Helical" evidence="6">
    <location>
        <begin position="74"/>
        <end position="93"/>
    </location>
</feature>
<feature type="transmembrane region" description="Helical" evidence="6">
    <location>
        <begin position="153"/>
        <end position="172"/>
    </location>
</feature>
<evidence type="ECO:0000313" key="9">
    <source>
        <dbReference type="Proteomes" id="UP001442841"/>
    </source>
</evidence>
<feature type="transmembrane region" description="Helical" evidence="6">
    <location>
        <begin position="184"/>
        <end position="205"/>
    </location>
</feature>
<dbReference type="SUPFAM" id="SSF103481">
    <property type="entry name" value="Multidrug resistance efflux transporter EmrE"/>
    <property type="match status" value="2"/>
</dbReference>
<accession>A0ABZ3FNI3</accession>
<evidence type="ECO:0000256" key="3">
    <source>
        <dbReference type="ARBA" id="ARBA00022692"/>
    </source>
</evidence>
<feature type="transmembrane region" description="Helical" evidence="6">
    <location>
        <begin position="129"/>
        <end position="147"/>
    </location>
</feature>
<comment type="subcellular location">
    <subcellularLocation>
        <location evidence="1">Membrane</location>
        <topology evidence="1">Multi-pass membrane protein</topology>
    </subcellularLocation>
</comment>
<evidence type="ECO:0000256" key="4">
    <source>
        <dbReference type="ARBA" id="ARBA00022989"/>
    </source>
</evidence>
<organism evidence="8 9">
    <name type="scientific">Ammonicoccus fulvus</name>
    <dbReference type="NCBI Taxonomy" id="3138240"/>
    <lineage>
        <taxon>Bacteria</taxon>
        <taxon>Bacillati</taxon>
        <taxon>Actinomycetota</taxon>
        <taxon>Actinomycetes</taxon>
        <taxon>Propionibacteriales</taxon>
        <taxon>Propionibacteriaceae</taxon>
        <taxon>Ammonicoccus</taxon>
    </lineage>
</organism>
<dbReference type="EMBL" id="CP154795">
    <property type="protein sequence ID" value="XAN06972.1"/>
    <property type="molecule type" value="Genomic_DNA"/>
</dbReference>
<feature type="transmembrane region" description="Helical" evidence="6">
    <location>
        <begin position="272"/>
        <end position="290"/>
    </location>
</feature>
<dbReference type="RefSeq" id="WP_425308415.1">
    <property type="nucleotide sequence ID" value="NZ_CP154795.1"/>
</dbReference>
<comment type="similarity">
    <text evidence="2">Belongs to the EamA transporter family.</text>
</comment>
<feature type="domain" description="EamA" evidence="7">
    <location>
        <begin position="24"/>
        <end position="143"/>
    </location>
</feature>
<evidence type="ECO:0000256" key="2">
    <source>
        <dbReference type="ARBA" id="ARBA00007362"/>
    </source>
</evidence>
<evidence type="ECO:0000256" key="1">
    <source>
        <dbReference type="ARBA" id="ARBA00004141"/>
    </source>
</evidence>
<keyword evidence="9" id="KW-1185">Reference proteome</keyword>
<evidence type="ECO:0000259" key="7">
    <source>
        <dbReference type="Pfam" id="PF00892"/>
    </source>
</evidence>
<keyword evidence="4 6" id="KW-1133">Transmembrane helix</keyword>
<sequence length="310" mass="32440">MTTTTAPDVRTFPVATTAVTAMVPMVWGTTYLVTTTFLPPGYPLFAALLRTLPSGIIAIGLTRVLPRGRWWWRAFVLGVLNLGAFQPLLFVTAERLPGGVAATLGAIQPLVVAGLAVAVLGETPSWRRIGWGCAGVVGVGLVVLGPTAALDPIGILAGLLGSASVALGIVLTKRWGRPKGVGPLTYAGWQLVAGGVVILPLTLALEGVPPHIDRPAIRAYLWLSLVGGLLAYALWFRGIHRLPVTALALLVLISPLTAAILGAMFAHERFTVAQTIGFALALIALVAGQLPDRNKKARPGEPGRASDWGE</sequence>